<accession>A0ABM3RTJ2</accession>
<feature type="compositionally biased region" description="Pro residues" evidence="2">
    <location>
        <begin position="124"/>
        <end position="140"/>
    </location>
</feature>
<dbReference type="InterPro" id="IPR013083">
    <property type="entry name" value="Znf_RING/FYVE/PHD"/>
</dbReference>
<feature type="domain" description="RING-type" evidence="3">
    <location>
        <begin position="13"/>
        <end position="57"/>
    </location>
</feature>
<feature type="compositionally biased region" description="Pro residues" evidence="2">
    <location>
        <begin position="244"/>
        <end position="253"/>
    </location>
</feature>
<dbReference type="CDD" id="cd01466">
    <property type="entry name" value="vWA_C3HC4_type"/>
    <property type="match status" value="1"/>
</dbReference>
<feature type="region of interest" description="Disordered" evidence="2">
    <location>
        <begin position="756"/>
        <end position="780"/>
    </location>
</feature>
<name>A0ABM3RTJ2_SPIOL</name>
<dbReference type="PANTHER" id="PTHR10579">
    <property type="entry name" value="CALCIUM-ACTIVATED CHLORIDE CHANNEL REGULATOR"/>
    <property type="match status" value="1"/>
</dbReference>
<dbReference type="PANTHER" id="PTHR10579:SF146">
    <property type="entry name" value="RING-TYPE DOMAIN-CONTAINING PROTEIN"/>
    <property type="match status" value="1"/>
</dbReference>
<dbReference type="Proteomes" id="UP000813463">
    <property type="component" value="Chromosome 4"/>
</dbReference>
<evidence type="ECO:0000313" key="6">
    <source>
        <dbReference type="RefSeq" id="XP_056698855.1"/>
    </source>
</evidence>
<feature type="compositionally biased region" description="Pro residues" evidence="2">
    <location>
        <begin position="183"/>
        <end position="194"/>
    </location>
</feature>
<feature type="compositionally biased region" description="Low complexity" evidence="2">
    <location>
        <begin position="152"/>
        <end position="163"/>
    </location>
</feature>
<dbReference type="InterPro" id="IPR032838">
    <property type="entry name" value="Vwaint_dom"/>
</dbReference>
<dbReference type="Pfam" id="PF14624">
    <property type="entry name" value="Vwaint"/>
    <property type="match status" value="1"/>
</dbReference>
<evidence type="ECO:0000259" key="3">
    <source>
        <dbReference type="PROSITE" id="PS50089"/>
    </source>
</evidence>
<dbReference type="SMART" id="SM00327">
    <property type="entry name" value="VWA"/>
    <property type="match status" value="1"/>
</dbReference>
<feature type="compositionally biased region" description="Polar residues" evidence="2">
    <location>
        <begin position="164"/>
        <end position="178"/>
    </location>
</feature>
<dbReference type="InterPro" id="IPR002035">
    <property type="entry name" value="VWF_A"/>
</dbReference>
<keyword evidence="1" id="KW-0479">Metal-binding</keyword>
<dbReference type="SMART" id="SM00184">
    <property type="entry name" value="RING"/>
    <property type="match status" value="1"/>
</dbReference>
<feature type="compositionally biased region" description="Low complexity" evidence="2">
    <location>
        <begin position="108"/>
        <end position="123"/>
    </location>
</feature>
<feature type="region of interest" description="Disordered" evidence="2">
    <location>
        <begin position="236"/>
        <end position="257"/>
    </location>
</feature>
<dbReference type="Pfam" id="PF17123">
    <property type="entry name" value="zf-RING_11"/>
    <property type="match status" value="1"/>
</dbReference>
<protein>
    <submittedName>
        <fullName evidence="6">E3 ubiquitin-protein ligase WAV3-like</fullName>
    </submittedName>
</protein>
<dbReference type="PROSITE" id="PS50089">
    <property type="entry name" value="ZF_RING_2"/>
    <property type="match status" value="1"/>
</dbReference>
<feature type="domain" description="VWFA" evidence="4">
    <location>
        <begin position="336"/>
        <end position="531"/>
    </location>
</feature>
<evidence type="ECO:0000256" key="2">
    <source>
        <dbReference type="SAM" id="MobiDB-lite"/>
    </source>
</evidence>
<organism evidence="5 6">
    <name type="scientific">Spinacia oleracea</name>
    <name type="common">Spinach</name>
    <dbReference type="NCBI Taxonomy" id="3562"/>
    <lineage>
        <taxon>Eukaryota</taxon>
        <taxon>Viridiplantae</taxon>
        <taxon>Streptophyta</taxon>
        <taxon>Embryophyta</taxon>
        <taxon>Tracheophyta</taxon>
        <taxon>Spermatophyta</taxon>
        <taxon>Magnoliopsida</taxon>
        <taxon>eudicotyledons</taxon>
        <taxon>Gunneridae</taxon>
        <taxon>Pentapetalae</taxon>
        <taxon>Caryophyllales</taxon>
        <taxon>Chenopodiaceae</taxon>
        <taxon>Chenopodioideae</taxon>
        <taxon>Anserineae</taxon>
        <taxon>Spinacia</taxon>
    </lineage>
</organism>
<dbReference type="SUPFAM" id="SSF57850">
    <property type="entry name" value="RING/U-box"/>
    <property type="match status" value="1"/>
</dbReference>
<dbReference type="Gene3D" id="3.40.50.410">
    <property type="entry name" value="von Willebrand factor, type A domain"/>
    <property type="match status" value="1"/>
</dbReference>
<dbReference type="InterPro" id="IPR001841">
    <property type="entry name" value="Znf_RING"/>
</dbReference>
<gene>
    <name evidence="6" type="primary">LOC130472285</name>
</gene>
<reference evidence="5" key="1">
    <citation type="journal article" date="2021" name="Nat. Commun.">
        <title>Genomic analyses provide insights into spinach domestication and the genetic basis of agronomic traits.</title>
        <authorList>
            <person name="Cai X."/>
            <person name="Sun X."/>
            <person name="Xu C."/>
            <person name="Sun H."/>
            <person name="Wang X."/>
            <person name="Ge C."/>
            <person name="Zhang Z."/>
            <person name="Wang Q."/>
            <person name="Fei Z."/>
            <person name="Jiao C."/>
            <person name="Wang Q."/>
        </authorList>
    </citation>
    <scope>NUCLEOTIDE SEQUENCE [LARGE SCALE GENOMIC DNA]</scope>
    <source>
        <strain evidence="5">cv. Varoflay</strain>
    </source>
</reference>
<reference evidence="6" key="2">
    <citation type="submission" date="2025-08" db="UniProtKB">
        <authorList>
            <consortium name="RefSeq"/>
        </authorList>
    </citation>
    <scope>IDENTIFICATION</scope>
    <source>
        <tissue evidence="6">Leaf</tissue>
    </source>
</reference>
<dbReference type="RefSeq" id="XP_056698855.1">
    <property type="nucleotide sequence ID" value="XM_056842877.1"/>
</dbReference>
<keyword evidence="1" id="KW-0863">Zinc-finger</keyword>
<dbReference type="InterPro" id="IPR051266">
    <property type="entry name" value="CLCR"/>
</dbReference>
<feature type="region of interest" description="Disordered" evidence="2">
    <location>
        <begin position="76"/>
        <end position="215"/>
    </location>
</feature>
<evidence type="ECO:0000259" key="4">
    <source>
        <dbReference type="PROSITE" id="PS50234"/>
    </source>
</evidence>
<dbReference type="Pfam" id="PF13768">
    <property type="entry name" value="VWA_3"/>
    <property type="match status" value="1"/>
</dbReference>
<evidence type="ECO:0000256" key="1">
    <source>
        <dbReference type="PROSITE-ProRule" id="PRU00175"/>
    </source>
</evidence>
<evidence type="ECO:0000313" key="5">
    <source>
        <dbReference type="Proteomes" id="UP000813463"/>
    </source>
</evidence>
<dbReference type="GeneID" id="130472285"/>
<feature type="compositionally biased region" description="Pro residues" evidence="2">
    <location>
        <begin position="81"/>
        <end position="94"/>
    </location>
</feature>
<sequence length="780" mass="85692">MALRLHLTIIGKCSICSESLKEGEDRALYISECSHAFHYNCILYNALHGNNICPTCNSLWKNLPFLNASPTPYPNNKIHIPNPPPPPNFSPKFPPIRHLPYADDDPLSSSTASSSFPNNNNHIPKPPPPPPPPKFPPIRPLPFADDDPLPSSPATTTASSSFPQLSESDTTLYPTNNVHIHIPKPPPPPPPKFPPIRRISFADDNPLPSSPVTTIASSSFPEHVALRESDTTLYPTNNIHNHIPRPPPPPTFPPIHSYQVLSSTFTTTTTTATTTASSSATPLQQQGANMTVKAFPEYPALGKSEQSNSFAVLVGIQAPPLSPEASDRSTDRAPIDLIAVLDVSGSMTGNKITLLKKAMVFVINNLGPTDRLSIITFSTKARRVTPLWRMTDTRKNDSIHAVNSIVVEEATNIIAGLKMAVQVLDQRREKNPVSSILLLSDGQDNENEPGKHFLRLLPYCIRSNDTDSSNSAHHQTDAVIPVHTFGFGSDHDATTMHAIADISRGTFSYIESIRIIQDAFAQCIGGLLSVVAQQLEIQVETASVKVRIQCIPSGKHRNNIGYSKEHGVIYLDNVYAEEVKQFLVYLSVPPAELGTLTTQLLEVKCLYMDPLSKQNKVSETVKVEIYRPDVEDLSETDRQVCLEVSKEKHRITVAKGIAQAQAMAERGQLHEAQSSLQNQITFLETVRDSGFDAAHCEMLTEEVKVVKQMMASKGVYEGTGRGFTKSMMLCHGYQRAATQQSSKAPAGRSVAMSYQTNNMKKMVSKSRRMRQGDDDQDSIP</sequence>
<keyword evidence="5" id="KW-1185">Reference proteome</keyword>
<dbReference type="SUPFAM" id="SSF53300">
    <property type="entry name" value="vWA-like"/>
    <property type="match status" value="1"/>
</dbReference>
<dbReference type="PROSITE" id="PS50234">
    <property type="entry name" value="VWFA"/>
    <property type="match status" value="1"/>
</dbReference>
<dbReference type="InterPro" id="IPR036465">
    <property type="entry name" value="vWFA_dom_sf"/>
</dbReference>
<keyword evidence="1" id="KW-0862">Zinc</keyword>
<dbReference type="Gene3D" id="3.30.40.10">
    <property type="entry name" value="Zinc/RING finger domain, C3HC4 (zinc finger)"/>
    <property type="match status" value="1"/>
</dbReference>
<proteinExistence type="predicted"/>